<evidence type="ECO:0000313" key="2">
    <source>
        <dbReference type="Proteomes" id="UP000324800"/>
    </source>
</evidence>
<proteinExistence type="predicted"/>
<evidence type="ECO:0000313" key="1">
    <source>
        <dbReference type="EMBL" id="KAA6398165.1"/>
    </source>
</evidence>
<dbReference type="AlphaFoldDB" id="A0A5J4WUY1"/>
<organism evidence="1 2">
    <name type="scientific">Streblomastix strix</name>
    <dbReference type="NCBI Taxonomy" id="222440"/>
    <lineage>
        <taxon>Eukaryota</taxon>
        <taxon>Metamonada</taxon>
        <taxon>Preaxostyla</taxon>
        <taxon>Oxymonadida</taxon>
        <taxon>Streblomastigidae</taxon>
        <taxon>Streblomastix</taxon>
    </lineage>
</organism>
<sequence length="232" mass="26378">MHACLNRVRQIYSQRPFVVPAQRVEVWLFPTSATLSGIRKSQNILLSRVIDFCLLFPKDARATICFENPCNQYMQVTTCGRNFQDIPLNTFDQQFFQLQLNKSYLDLLFEITEQFEDALKLPINTTTRRLNPHTDFTSFLIILQCECNSNGALTFDGLGIQNQNTSVELREASIYQGATDSYYNVDTSGKRPPPPILCTVHDTFWLFSPAAGVSCIYDINHSFEEVIGPLSA</sequence>
<dbReference type="Proteomes" id="UP000324800">
    <property type="component" value="Unassembled WGS sequence"/>
</dbReference>
<dbReference type="OrthoDB" id="10500762at2759"/>
<protein>
    <submittedName>
        <fullName evidence="1">Uncharacterized protein</fullName>
    </submittedName>
</protein>
<gene>
    <name evidence="1" type="ORF">EZS28_006309</name>
</gene>
<name>A0A5J4WUY1_9EUKA</name>
<accession>A0A5J4WUY1</accession>
<comment type="caution">
    <text evidence="1">The sequence shown here is derived from an EMBL/GenBank/DDBJ whole genome shotgun (WGS) entry which is preliminary data.</text>
</comment>
<reference evidence="1 2" key="1">
    <citation type="submission" date="2019-03" db="EMBL/GenBank/DDBJ databases">
        <title>Single cell metagenomics reveals metabolic interactions within the superorganism composed of flagellate Streblomastix strix and complex community of Bacteroidetes bacteria on its surface.</title>
        <authorList>
            <person name="Treitli S.C."/>
            <person name="Kolisko M."/>
            <person name="Husnik F."/>
            <person name="Keeling P."/>
            <person name="Hampl V."/>
        </authorList>
    </citation>
    <scope>NUCLEOTIDE SEQUENCE [LARGE SCALE GENOMIC DNA]</scope>
    <source>
        <strain evidence="1">ST1C</strain>
    </source>
</reference>
<dbReference type="EMBL" id="SNRW01001017">
    <property type="protein sequence ID" value="KAA6398165.1"/>
    <property type="molecule type" value="Genomic_DNA"/>
</dbReference>